<reference evidence="3" key="1">
    <citation type="journal article" date="2019" name="Int. J. Syst. Evol. Microbiol.">
        <title>The Global Catalogue of Microorganisms (GCM) 10K type strain sequencing project: providing services to taxonomists for standard genome sequencing and annotation.</title>
        <authorList>
            <consortium name="The Broad Institute Genomics Platform"/>
            <consortium name="The Broad Institute Genome Sequencing Center for Infectious Disease"/>
            <person name="Wu L."/>
            <person name="Ma J."/>
        </authorList>
    </citation>
    <scope>NUCLEOTIDE SEQUENCE [LARGE SCALE GENOMIC DNA]</scope>
    <source>
        <strain evidence="3">CCUG 49339</strain>
    </source>
</reference>
<dbReference type="Pfam" id="PF13527">
    <property type="entry name" value="Acetyltransf_9"/>
    <property type="match status" value="1"/>
</dbReference>
<proteinExistence type="predicted"/>
<gene>
    <name evidence="2" type="ORF">ACFSCX_07925</name>
</gene>
<dbReference type="CDD" id="cd04301">
    <property type="entry name" value="NAT_SF"/>
    <property type="match status" value="1"/>
</dbReference>
<dbReference type="SUPFAM" id="SSF55729">
    <property type="entry name" value="Acyl-CoA N-acyltransferases (Nat)"/>
    <property type="match status" value="1"/>
</dbReference>
<dbReference type="PROSITE" id="PS51186">
    <property type="entry name" value="GNAT"/>
    <property type="match status" value="1"/>
</dbReference>
<feature type="domain" description="N-acetyltransferase" evidence="1">
    <location>
        <begin position="8"/>
        <end position="147"/>
    </location>
</feature>
<accession>A0ABW4LNP7</accession>
<name>A0ABW4LNP7_9BACI</name>
<keyword evidence="3" id="KW-1185">Reference proteome</keyword>
<evidence type="ECO:0000259" key="1">
    <source>
        <dbReference type="PROSITE" id="PS51186"/>
    </source>
</evidence>
<dbReference type="RefSeq" id="WP_377927648.1">
    <property type="nucleotide sequence ID" value="NZ_JBHUEM010000008.1"/>
</dbReference>
<dbReference type="InterPro" id="IPR000182">
    <property type="entry name" value="GNAT_dom"/>
</dbReference>
<dbReference type="InterPro" id="IPR016181">
    <property type="entry name" value="Acyl_CoA_acyltransferase"/>
</dbReference>
<keyword evidence="2" id="KW-0012">Acyltransferase</keyword>
<dbReference type="EC" id="2.3.-.-" evidence="2"/>
<organism evidence="2 3">
    <name type="scientific">Bacillus salitolerans</name>
    <dbReference type="NCBI Taxonomy" id="1437434"/>
    <lineage>
        <taxon>Bacteria</taxon>
        <taxon>Bacillati</taxon>
        <taxon>Bacillota</taxon>
        <taxon>Bacilli</taxon>
        <taxon>Bacillales</taxon>
        <taxon>Bacillaceae</taxon>
        <taxon>Bacillus</taxon>
    </lineage>
</organism>
<keyword evidence="2" id="KW-0808">Transferase</keyword>
<evidence type="ECO:0000313" key="2">
    <source>
        <dbReference type="EMBL" id="MFD1736491.1"/>
    </source>
</evidence>
<evidence type="ECO:0000313" key="3">
    <source>
        <dbReference type="Proteomes" id="UP001597214"/>
    </source>
</evidence>
<comment type="caution">
    <text evidence="2">The sequence shown here is derived from an EMBL/GenBank/DDBJ whole genome shotgun (WGS) entry which is preliminary data.</text>
</comment>
<dbReference type="GO" id="GO:0016746">
    <property type="term" value="F:acyltransferase activity"/>
    <property type="evidence" value="ECO:0007669"/>
    <property type="project" value="UniProtKB-KW"/>
</dbReference>
<dbReference type="Proteomes" id="UP001597214">
    <property type="component" value="Unassembled WGS sequence"/>
</dbReference>
<sequence length="293" mass="34894">MEEIKFVKEIKNNEKYRSGFNELASQIFGIDFEPWYQYGYWTDRYEPYCYTISNRIVANVSVNKLDLIINGERKRAIQLGTVMTHPDYRNQGLSASLMKKIADEYESHYDMFYLFANSTVLDYYPKFGFRAVDEYKWTMNYSRKQTPSRSLQRLNGRNKDDLDFIYQFATERIPCSNKFGTDHTENLLMFYCMYVFPEHIHYIEEDDTIVIYQGAGDEIHIYDVICKKETDMLKVIDRITMMETQKVILHFTPYHCDQESFTREKFYGSEVLFVKTNAVTLPLYFKHPITSQA</sequence>
<dbReference type="Gene3D" id="3.40.630.30">
    <property type="match status" value="1"/>
</dbReference>
<dbReference type="EMBL" id="JBHUEM010000008">
    <property type="protein sequence ID" value="MFD1736491.1"/>
    <property type="molecule type" value="Genomic_DNA"/>
</dbReference>
<protein>
    <submittedName>
        <fullName evidence="2">GNAT family N-acetyltransferase</fullName>
        <ecNumber evidence="2">2.3.-.-</ecNumber>
    </submittedName>
</protein>